<proteinExistence type="predicted"/>
<sequence>MISEEDLRMIQYFWEEKGDIERWTSWKDKLPSILEEAPELVVAWNNYKITTRTLTTIIKGLVYEQL</sequence>
<protein>
    <submittedName>
        <fullName evidence="1">Uncharacterized protein</fullName>
    </submittedName>
</protein>
<gene>
    <name evidence="1" type="ORF">TM448A02473_0008</name>
</gene>
<organism evidence="1">
    <name type="scientific">viral metagenome</name>
    <dbReference type="NCBI Taxonomy" id="1070528"/>
    <lineage>
        <taxon>unclassified sequences</taxon>
        <taxon>metagenomes</taxon>
        <taxon>organismal metagenomes</taxon>
    </lineage>
</organism>
<evidence type="ECO:0000313" key="1">
    <source>
        <dbReference type="EMBL" id="QJA52083.1"/>
    </source>
</evidence>
<reference evidence="1" key="1">
    <citation type="submission" date="2020-03" db="EMBL/GenBank/DDBJ databases">
        <title>The deep terrestrial virosphere.</title>
        <authorList>
            <person name="Holmfeldt K."/>
            <person name="Nilsson E."/>
            <person name="Simone D."/>
            <person name="Lopez-Fernandez M."/>
            <person name="Wu X."/>
            <person name="de Brujin I."/>
            <person name="Lundin D."/>
            <person name="Andersson A."/>
            <person name="Bertilsson S."/>
            <person name="Dopson M."/>
        </authorList>
    </citation>
    <scope>NUCLEOTIDE SEQUENCE</scope>
    <source>
        <strain evidence="1">TM448A02473</strain>
    </source>
</reference>
<accession>A0A6H1ZVX9</accession>
<name>A0A6H1ZVX9_9ZZZZ</name>
<dbReference type="AlphaFoldDB" id="A0A6H1ZVX9"/>
<dbReference type="EMBL" id="MT144311">
    <property type="protein sequence ID" value="QJA52083.1"/>
    <property type="molecule type" value="Genomic_DNA"/>
</dbReference>